<dbReference type="Gene3D" id="3.40.50.720">
    <property type="entry name" value="NAD(P)-binding Rossmann-like Domain"/>
    <property type="match status" value="1"/>
</dbReference>
<evidence type="ECO:0000256" key="2">
    <source>
        <dbReference type="ARBA" id="ARBA00022723"/>
    </source>
</evidence>
<evidence type="ECO:0000256" key="5">
    <source>
        <dbReference type="RuleBase" id="RU361277"/>
    </source>
</evidence>
<dbReference type="PANTHER" id="PTHR43401">
    <property type="entry name" value="L-THREONINE 3-DEHYDROGENASE"/>
    <property type="match status" value="1"/>
</dbReference>
<keyword evidence="3 5" id="KW-0862">Zinc</keyword>
<accession>A0ABV6LXL3</accession>
<organism evidence="8 9">
    <name type="scientific">Phytohabitans kaempferiae</name>
    <dbReference type="NCBI Taxonomy" id="1620943"/>
    <lineage>
        <taxon>Bacteria</taxon>
        <taxon>Bacillati</taxon>
        <taxon>Actinomycetota</taxon>
        <taxon>Actinomycetes</taxon>
        <taxon>Micromonosporales</taxon>
        <taxon>Micromonosporaceae</taxon>
    </lineage>
</organism>
<evidence type="ECO:0000256" key="3">
    <source>
        <dbReference type="ARBA" id="ARBA00022833"/>
    </source>
</evidence>
<keyword evidence="4" id="KW-0560">Oxidoreductase</keyword>
<dbReference type="InterPro" id="IPR002328">
    <property type="entry name" value="ADH_Zn_CS"/>
</dbReference>
<dbReference type="EMBL" id="JBHLUH010000006">
    <property type="protein sequence ID" value="MFC0527145.1"/>
    <property type="molecule type" value="Genomic_DNA"/>
</dbReference>
<keyword evidence="9" id="KW-1185">Reference proteome</keyword>
<comment type="caution">
    <text evidence="8">The sequence shown here is derived from an EMBL/GenBank/DDBJ whole genome shotgun (WGS) entry which is preliminary data.</text>
</comment>
<name>A0ABV6LXL3_9ACTN</name>
<comment type="similarity">
    <text evidence="5">Belongs to the zinc-containing alcohol dehydrogenase family.</text>
</comment>
<dbReference type="InterPro" id="IPR013149">
    <property type="entry name" value="ADH-like_C"/>
</dbReference>
<dbReference type="Proteomes" id="UP001589867">
    <property type="component" value="Unassembled WGS sequence"/>
</dbReference>
<evidence type="ECO:0000259" key="7">
    <source>
        <dbReference type="SMART" id="SM00829"/>
    </source>
</evidence>
<protein>
    <submittedName>
        <fullName evidence="8">Zinc-dependent alcohol dehydrogenase family protein</fullName>
    </submittedName>
</protein>
<comment type="cofactor">
    <cofactor evidence="1 5">
        <name>Zn(2+)</name>
        <dbReference type="ChEBI" id="CHEBI:29105"/>
    </cofactor>
</comment>
<evidence type="ECO:0000313" key="8">
    <source>
        <dbReference type="EMBL" id="MFC0527145.1"/>
    </source>
</evidence>
<dbReference type="InterPro" id="IPR011032">
    <property type="entry name" value="GroES-like_sf"/>
</dbReference>
<feature type="domain" description="Enoyl reductase (ER)" evidence="7">
    <location>
        <begin position="7"/>
        <end position="330"/>
    </location>
</feature>
<dbReference type="InterPro" id="IPR050129">
    <property type="entry name" value="Zn_alcohol_dh"/>
</dbReference>
<dbReference type="PROSITE" id="PS00059">
    <property type="entry name" value="ADH_ZINC"/>
    <property type="match status" value="1"/>
</dbReference>
<sequence length="333" mass="34620">MRAVILDRPGTQRVGDRPDPTPAAGEVVVRVHACGICGTDLHILDGEFPPTPYPITPGHEFAGEVVEVGTGVSGLSTGDRVAVDPSLFCGRCWQCQRQRGNLCEDWNAVGDTVDGAFAEYVAVPAGNCYRLPDSVDYSAGALVEPVACAVHGLRRLDLELGSSLLVVGAGTMGLLLMQLAHGAGAYEVAMVDQDPSRLTLAAELGAAATATSVEEIVDQHRGGFDYVVEATGVPAAGQAALGGVATGGTFMVFGVAPQDARLQVSPFEVYNREITVVGSMAVLASFAPAVNAVASGVVDAARMVTHVEPLDRFADAIQLTRQRAGLKVQVRPS</sequence>
<dbReference type="InterPro" id="IPR013154">
    <property type="entry name" value="ADH-like_N"/>
</dbReference>
<feature type="region of interest" description="Disordered" evidence="6">
    <location>
        <begin position="1"/>
        <end position="22"/>
    </location>
</feature>
<dbReference type="Pfam" id="PF08240">
    <property type="entry name" value="ADH_N"/>
    <property type="match status" value="1"/>
</dbReference>
<evidence type="ECO:0000256" key="6">
    <source>
        <dbReference type="SAM" id="MobiDB-lite"/>
    </source>
</evidence>
<dbReference type="InterPro" id="IPR036291">
    <property type="entry name" value="NAD(P)-bd_dom_sf"/>
</dbReference>
<keyword evidence="2 5" id="KW-0479">Metal-binding</keyword>
<dbReference type="PANTHER" id="PTHR43401:SF5">
    <property type="entry name" value="ALCOHOL DEHYDROGENASE-RELATED"/>
    <property type="match status" value="1"/>
</dbReference>
<dbReference type="InterPro" id="IPR020843">
    <property type="entry name" value="ER"/>
</dbReference>
<dbReference type="SMART" id="SM00829">
    <property type="entry name" value="PKS_ER"/>
    <property type="match status" value="1"/>
</dbReference>
<dbReference type="SUPFAM" id="SSF50129">
    <property type="entry name" value="GroES-like"/>
    <property type="match status" value="1"/>
</dbReference>
<proteinExistence type="inferred from homology"/>
<dbReference type="CDD" id="cd08234">
    <property type="entry name" value="threonine_DH_like"/>
    <property type="match status" value="1"/>
</dbReference>
<dbReference type="RefSeq" id="WP_377246470.1">
    <property type="nucleotide sequence ID" value="NZ_JBHLUH010000006.1"/>
</dbReference>
<dbReference type="Pfam" id="PF00107">
    <property type="entry name" value="ADH_zinc_N"/>
    <property type="match status" value="1"/>
</dbReference>
<dbReference type="SUPFAM" id="SSF51735">
    <property type="entry name" value="NAD(P)-binding Rossmann-fold domains"/>
    <property type="match status" value="1"/>
</dbReference>
<evidence type="ECO:0000313" key="9">
    <source>
        <dbReference type="Proteomes" id="UP001589867"/>
    </source>
</evidence>
<gene>
    <name evidence="8" type="ORF">ACFFIA_05685</name>
</gene>
<reference evidence="8 9" key="1">
    <citation type="submission" date="2024-09" db="EMBL/GenBank/DDBJ databases">
        <authorList>
            <person name="Sun Q."/>
            <person name="Mori K."/>
        </authorList>
    </citation>
    <scope>NUCLEOTIDE SEQUENCE [LARGE SCALE GENOMIC DNA]</scope>
    <source>
        <strain evidence="8 9">TBRC 3947</strain>
    </source>
</reference>
<evidence type="ECO:0000256" key="4">
    <source>
        <dbReference type="ARBA" id="ARBA00023002"/>
    </source>
</evidence>
<dbReference type="Gene3D" id="3.90.180.10">
    <property type="entry name" value="Medium-chain alcohol dehydrogenases, catalytic domain"/>
    <property type="match status" value="1"/>
</dbReference>
<evidence type="ECO:0000256" key="1">
    <source>
        <dbReference type="ARBA" id="ARBA00001947"/>
    </source>
</evidence>